<dbReference type="STRING" id="1454001.AW08_01795"/>
<evidence type="ECO:0000313" key="6">
    <source>
        <dbReference type="EMBL" id="EXI67854.1"/>
    </source>
</evidence>
<feature type="region of interest" description="Disordered" evidence="4">
    <location>
        <begin position="160"/>
        <end position="181"/>
    </location>
</feature>
<evidence type="ECO:0000313" key="7">
    <source>
        <dbReference type="Proteomes" id="UP000020218"/>
    </source>
</evidence>
<evidence type="ECO:0000259" key="5">
    <source>
        <dbReference type="PROSITE" id="PS50043"/>
    </source>
</evidence>
<feature type="domain" description="HTH luxR-type" evidence="5">
    <location>
        <begin position="367"/>
        <end position="434"/>
    </location>
</feature>
<dbReference type="GO" id="GO:0003677">
    <property type="term" value="F:DNA binding"/>
    <property type="evidence" value="ECO:0007669"/>
    <property type="project" value="UniProtKB-KW"/>
</dbReference>
<dbReference type="Gene3D" id="3.40.50.2300">
    <property type="match status" value="1"/>
</dbReference>
<proteinExistence type="predicted"/>
<dbReference type="Pfam" id="PF00196">
    <property type="entry name" value="GerE"/>
    <property type="match status" value="1"/>
</dbReference>
<dbReference type="InterPro" id="IPR016032">
    <property type="entry name" value="Sig_transdc_resp-reg_C-effctor"/>
</dbReference>
<dbReference type="EMBL" id="JFAX01000008">
    <property type="protein sequence ID" value="EXI67854.1"/>
    <property type="molecule type" value="Genomic_DNA"/>
</dbReference>
<keyword evidence="3" id="KW-0804">Transcription</keyword>
<dbReference type="PANTHER" id="PTHR44688:SF16">
    <property type="entry name" value="DNA-BINDING TRANSCRIPTIONAL ACTIVATOR DEVR_DOSR"/>
    <property type="match status" value="1"/>
</dbReference>
<reference evidence="6" key="1">
    <citation type="submission" date="2014-02" db="EMBL/GenBank/DDBJ databases">
        <title>Expanding our view of genomic diversity in Candidatus Accumulibacter clades.</title>
        <authorList>
            <person name="Skennerton C.T."/>
            <person name="Barr J.J."/>
            <person name="Slater F.R."/>
            <person name="Bond P.L."/>
            <person name="Tyson G.W."/>
        </authorList>
    </citation>
    <scope>NUCLEOTIDE SEQUENCE [LARGE SCALE GENOMIC DNA]</scope>
</reference>
<dbReference type="PROSITE" id="PS50043">
    <property type="entry name" value="HTH_LUXR_2"/>
    <property type="match status" value="1"/>
</dbReference>
<dbReference type="Proteomes" id="UP000020218">
    <property type="component" value="Unassembled WGS sequence"/>
</dbReference>
<dbReference type="PRINTS" id="PR00038">
    <property type="entry name" value="HTHLUXR"/>
</dbReference>
<evidence type="ECO:0000256" key="1">
    <source>
        <dbReference type="ARBA" id="ARBA00023015"/>
    </source>
</evidence>
<keyword evidence="2" id="KW-0238">DNA-binding</keyword>
<dbReference type="SMART" id="SM00421">
    <property type="entry name" value="HTH_LUXR"/>
    <property type="match status" value="1"/>
</dbReference>
<evidence type="ECO:0000256" key="4">
    <source>
        <dbReference type="SAM" id="MobiDB-lite"/>
    </source>
</evidence>
<dbReference type="AlphaFoldDB" id="A0A011PNF3"/>
<dbReference type="SUPFAM" id="SSF46894">
    <property type="entry name" value="C-terminal effector domain of the bipartite response regulators"/>
    <property type="match status" value="1"/>
</dbReference>
<dbReference type="CDD" id="cd06170">
    <property type="entry name" value="LuxR_C_like"/>
    <property type="match status" value="1"/>
</dbReference>
<keyword evidence="7" id="KW-1185">Reference proteome</keyword>
<name>A0A011PNF3_9PROT</name>
<keyword evidence="1" id="KW-0805">Transcription regulation</keyword>
<dbReference type="GO" id="GO:0006355">
    <property type="term" value="P:regulation of DNA-templated transcription"/>
    <property type="evidence" value="ECO:0007669"/>
    <property type="project" value="InterPro"/>
</dbReference>
<protein>
    <submittedName>
        <fullName evidence="6">Transcriptional regulatory protein DevR (DosR)</fullName>
    </submittedName>
</protein>
<gene>
    <name evidence="6" type="primary">devR</name>
    <name evidence="6" type="ORF">AW08_01795</name>
</gene>
<comment type="caution">
    <text evidence="6">The sequence shown here is derived from an EMBL/GenBank/DDBJ whole genome shotgun (WGS) entry which is preliminary data.</text>
</comment>
<dbReference type="PATRIC" id="fig|1454001.3.peg.1827"/>
<evidence type="ECO:0000256" key="3">
    <source>
        <dbReference type="ARBA" id="ARBA00023163"/>
    </source>
</evidence>
<accession>A0A011PNF3</accession>
<dbReference type="PROSITE" id="PS00622">
    <property type="entry name" value="HTH_LUXR_1"/>
    <property type="match status" value="1"/>
</dbReference>
<sequence>MLEPLNTVTAPARRSLSRRQLLIMVACSRGEVAQHLLDSLRELDYRAVAMELAADLPKGSPHPSLIIADCFPEVWLRKRSLDGSGNVVGIPTLFLLDAGACKSEDLQALRRSHEVLVRPFALADLDRGIRCRLSSTHARADDSGMPGLIDRRQAERRVIGRRRSDGSHMTHHDHDRRQGERRCQPASCFTMAACSGGEGLRMPALLAHVEAPSLSVMVVSDRRGFVRQLMDELDAALEMPLQPIVVETLEAVRLFLAGGSADLMLVDTRWLRNAAADSLDQIEIVAHREGARLLLLWDDAWPLAIDEILRLRVCGSIRIDAPVSLYARALLEVSQGGLWLPRWLMAQAFRGWLSAVRSARVASERAGSGSARCLTGRERVIARLAAEGLTNKEIARQLQVSLDTVKKHLEAVFGKLGVRRRGQVAAVLFAAVSEPPGG</sequence>
<dbReference type="Gene3D" id="1.10.10.10">
    <property type="entry name" value="Winged helix-like DNA-binding domain superfamily/Winged helix DNA-binding domain"/>
    <property type="match status" value="1"/>
</dbReference>
<dbReference type="InterPro" id="IPR000792">
    <property type="entry name" value="Tscrpt_reg_LuxR_C"/>
</dbReference>
<evidence type="ECO:0000256" key="2">
    <source>
        <dbReference type="ARBA" id="ARBA00023125"/>
    </source>
</evidence>
<dbReference type="PANTHER" id="PTHR44688">
    <property type="entry name" value="DNA-BINDING TRANSCRIPTIONAL ACTIVATOR DEVR_DOSR"/>
    <property type="match status" value="1"/>
</dbReference>
<organism evidence="6 7">
    <name type="scientific">Candidatus Accumulibacter adjunctus</name>
    <dbReference type="NCBI Taxonomy" id="1454001"/>
    <lineage>
        <taxon>Bacteria</taxon>
        <taxon>Pseudomonadati</taxon>
        <taxon>Pseudomonadota</taxon>
        <taxon>Betaproteobacteria</taxon>
        <taxon>Candidatus Accumulibacter</taxon>
    </lineage>
</organism>
<dbReference type="InterPro" id="IPR036388">
    <property type="entry name" value="WH-like_DNA-bd_sf"/>
</dbReference>